<gene>
    <name evidence="1" type="ORF">Q31b_13660</name>
</gene>
<dbReference type="RefSeq" id="WP_146598900.1">
    <property type="nucleotide sequence ID" value="NZ_SJPY01000002.1"/>
</dbReference>
<evidence type="ECO:0000313" key="2">
    <source>
        <dbReference type="Proteomes" id="UP000315471"/>
    </source>
</evidence>
<dbReference type="OrthoDB" id="283456at2"/>
<name>A0A5C6E5M2_9BACT</name>
<reference evidence="1 2" key="1">
    <citation type="submission" date="2019-02" db="EMBL/GenBank/DDBJ databases">
        <title>Deep-cultivation of Planctomycetes and their phenomic and genomic characterization uncovers novel biology.</title>
        <authorList>
            <person name="Wiegand S."/>
            <person name="Jogler M."/>
            <person name="Boedeker C."/>
            <person name="Pinto D."/>
            <person name="Vollmers J."/>
            <person name="Rivas-Marin E."/>
            <person name="Kohn T."/>
            <person name="Peeters S.H."/>
            <person name="Heuer A."/>
            <person name="Rast P."/>
            <person name="Oberbeckmann S."/>
            <person name="Bunk B."/>
            <person name="Jeske O."/>
            <person name="Meyerdierks A."/>
            <person name="Storesund J.E."/>
            <person name="Kallscheuer N."/>
            <person name="Luecker S."/>
            <person name="Lage O.M."/>
            <person name="Pohl T."/>
            <person name="Merkel B.J."/>
            <person name="Hornburger P."/>
            <person name="Mueller R.-W."/>
            <person name="Bruemmer F."/>
            <person name="Labrenz M."/>
            <person name="Spormann A.M."/>
            <person name="Op Den Camp H."/>
            <person name="Overmann J."/>
            <person name="Amann R."/>
            <person name="Jetten M.S.M."/>
            <person name="Mascher T."/>
            <person name="Medema M.H."/>
            <person name="Devos D.P."/>
            <person name="Kaster A.-K."/>
            <person name="Ovreas L."/>
            <person name="Rohde M."/>
            <person name="Galperin M.Y."/>
            <person name="Jogler C."/>
        </authorList>
    </citation>
    <scope>NUCLEOTIDE SEQUENCE [LARGE SCALE GENOMIC DNA]</scope>
    <source>
        <strain evidence="1 2">Q31b</strain>
    </source>
</reference>
<comment type="caution">
    <text evidence="1">The sequence shown here is derived from an EMBL/GenBank/DDBJ whole genome shotgun (WGS) entry which is preliminary data.</text>
</comment>
<keyword evidence="2" id="KW-1185">Reference proteome</keyword>
<organism evidence="1 2">
    <name type="scientific">Novipirellula aureliae</name>
    <dbReference type="NCBI Taxonomy" id="2527966"/>
    <lineage>
        <taxon>Bacteria</taxon>
        <taxon>Pseudomonadati</taxon>
        <taxon>Planctomycetota</taxon>
        <taxon>Planctomycetia</taxon>
        <taxon>Pirellulales</taxon>
        <taxon>Pirellulaceae</taxon>
        <taxon>Novipirellula</taxon>
    </lineage>
</organism>
<dbReference type="Proteomes" id="UP000315471">
    <property type="component" value="Unassembled WGS sequence"/>
</dbReference>
<dbReference type="AlphaFoldDB" id="A0A5C6E5M2"/>
<dbReference type="EMBL" id="SJPY01000002">
    <property type="protein sequence ID" value="TWU43834.1"/>
    <property type="molecule type" value="Genomic_DNA"/>
</dbReference>
<protein>
    <submittedName>
        <fullName evidence="1">Uncharacterized protein</fullName>
    </submittedName>
</protein>
<evidence type="ECO:0000313" key="1">
    <source>
        <dbReference type="EMBL" id="TWU43834.1"/>
    </source>
</evidence>
<sequence>MRFVSITAAVTRFFATTEVRENIAAVSFTSARILHQCAEWMHRQLPSEPMPSYSGLPNPCWIGLPGDNGKHGSRLGQLWRSSSNWDRA</sequence>
<proteinExistence type="predicted"/>
<accession>A0A5C6E5M2</accession>